<proteinExistence type="predicted"/>
<gene>
    <name evidence="2" type="ORF">METZ01_LOCUS94048</name>
</gene>
<reference evidence="2" key="1">
    <citation type="submission" date="2018-05" db="EMBL/GenBank/DDBJ databases">
        <authorList>
            <person name="Lanie J.A."/>
            <person name="Ng W.-L."/>
            <person name="Kazmierczak K.M."/>
            <person name="Andrzejewski T.M."/>
            <person name="Davidsen T.M."/>
            <person name="Wayne K.J."/>
            <person name="Tettelin H."/>
            <person name="Glass J.I."/>
            <person name="Rusch D."/>
            <person name="Podicherti R."/>
            <person name="Tsui H.-C.T."/>
            <person name="Winkler M.E."/>
        </authorList>
    </citation>
    <scope>NUCLEOTIDE SEQUENCE</scope>
</reference>
<feature type="non-terminal residue" evidence="2">
    <location>
        <position position="27"/>
    </location>
</feature>
<evidence type="ECO:0000313" key="2">
    <source>
        <dbReference type="EMBL" id="SVA41194.1"/>
    </source>
</evidence>
<feature type="transmembrane region" description="Helical" evidence="1">
    <location>
        <begin position="6"/>
        <end position="26"/>
    </location>
</feature>
<accession>A0A381VLT5</accession>
<protein>
    <submittedName>
        <fullName evidence="2">Uncharacterized protein</fullName>
    </submittedName>
</protein>
<keyword evidence="1" id="KW-1133">Transmembrane helix</keyword>
<sequence length="27" mass="2850">MNNDTLKVLAKTAGIISALYLFLVGIA</sequence>
<organism evidence="2">
    <name type="scientific">marine metagenome</name>
    <dbReference type="NCBI Taxonomy" id="408172"/>
    <lineage>
        <taxon>unclassified sequences</taxon>
        <taxon>metagenomes</taxon>
        <taxon>ecological metagenomes</taxon>
    </lineage>
</organism>
<dbReference type="EMBL" id="UINC01009180">
    <property type="protein sequence ID" value="SVA41194.1"/>
    <property type="molecule type" value="Genomic_DNA"/>
</dbReference>
<name>A0A381VLT5_9ZZZZ</name>
<evidence type="ECO:0000256" key="1">
    <source>
        <dbReference type="SAM" id="Phobius"/>
    </source>
</evidence>
<keyword evidence="1" id="KW-0812">Transmembrane</keyword>
<dbReference type="AlphaFoldDB" id="A0A381VLT5"/>
<keyword evidence="1" id="KW-0472">Membrane</keyword>